<dbReference type="Proteomes" id="UP000315395">
    <property type="component" value="Chromosome"/>
</dbReference>
<evidence type="ECO:0000256" key="11">
    <source>
        <dbReference type="ARBA" id="ARBA00022777"/>
    </source>
</evidence>
<evidence type="ECO:0000256" key="1">
    <source>
        <dbReference type="ARBA" id="ARBA00000085"/>
    </source>
</evidence>
<keyword evidence="15" id="KW-0904">Protein phosphatase</keyword>
<dbReference type="AlphaFoldDB" id="A0A516GBY3"/>
<comment type="cofactor">
    <cofactor evidence="3">
        <name>Mg(2+)</name>
        <dbReference type="ChEBI" id="CHEBI:18420"/>
    </cofactor>
</comment>
<keyword evidence="16 24" id="KW-1133">Transmembrane helix</keyword>
<gene>
    <name evidence="27" type="ORF">FNH13_12340</name>
</gene>
<dbReference type="InterPro" id="IPR003661">
    <property type="entry name" value="HisK_dim/P_dom"/>
</dbReference>
<dbReference type="PROSITE" id="PS50885">
    <property type="entry name" value="HAMP"/>
    <property type="match status" value="1"/>
</dbReference>
<dbReference type="OrthoDB" id="9757990at2"/>
<keyword evidence="9 24" id="KW-0812">Transmembrane</keyword>
<evidence type="ECO:0000256" key="12">
    <source>
        <dbReference type="ARBA" id="ARBA00022801"/>
    </source>
</evidence>
<dbReference type="InterPro" id="IPR050980">
    <property type="entry name" value="2C_sensor_his_kinase"/>
</dbReference>
<evidence type="ECO:0000256" key="5">
    <source>
        <dbReference type="ARBA" id="ARBA00012438"/>
    </source>
</evidence>
<evidence type="ECO:0000256" key="24">
    <source>
        <dbReference type="SAM" id="Phobius"/>
    </source>
</evidence>
<feature type="transmembrane region" description="Helical" evidence="24">
    <location>
        <begin position="47"/>
        <end position="66"/>
    </location>
</feature>
<keyword evidence="20" id="KW-0464">Manganese</keyword>
<evidence type="ECO:0000256" key="19">
    <source>
        <dbReference type="ARBA" id="ARBA00023026"/>
    </source>
</evidence>
<dbReference type="Pfam" id="PF00512">
    <property type="entry name" value="HisKA"/>
    <property type="match status" value="1"/>
</dbReference>
<evidence type="ECO:0000256" key="15">
    <source>
        <dbReference type="ARBA" id="ARBA00022912"/>
    </source>
</evidence>
<evidence type="ECO:0000256" key="20">
    <source>
        <dbReference type="ARBA" id="ARBA00023211"/>
    </source>
</evidence>
<evidence type="ECO:0000256" key="14">
    <source>
        <dbReference type="ARBA" id="ARBA00022842"/>
    </source>
</evidence>
<dbReference type="Gene3D" id="3.30.565.10">
    <property type="entry name" value="Histidine kinase-like ATPase, C-terminal domain"/>
    <property type="match status" value="1"/>
</dbReference>
<feature type="transmembrane region" description="Helical" evidence="24">
    <location>
        <begin position="682"/>
        <end position="707"/>
    </location>
</feature>
<dbReference type="PANTHER" id="PTHR44936:SF9">
    <property type="entry name" value="SENSOR PROTEIN CREC"/>
    <property type="match status" value="1"/>
</dbReference>
<comment type="catalytic activity">
    <reaction evidence="1">
        <text>ATP + protein L-histidine = ADP + protein N-phospho-L-histidine.</text>
        <dbReference type="EC" id="2.7.13.3"/>
    </reaction>
</comment>
<dbReference type="RefSeq" id="WP_143783689.1">
    <property type="nucleotide sequence ID" value="NZ_CP041616.1"/>
</dbReference>
<evidence type="ECO:0000256" key="6">
    <source>
        <dbReference type="ARBA" id="ARBA00022475"/>
    </source>
</evidence>
<keyword evidence="17" id="KW-0902">Two-component regulatory system</keyword>
<dbReference type="CDD" id="cd06225">
    <property type="entry name" value="HAMP"/>
    <property type="match status" value="1"/>
</dbReference>
<evidence type="ECO:0000256" key="10">
    <source>
        <dbReference type="ARBA" id="ARBA00022741"/>
    </source>
</evidence>
<feature type="region of interest" description="Disordered" evidence="23">
    <location>
        <begin position="1"/>
        <end position="35"/>
    </location>
</feature>
<keyword evidence="14" id="KW-0460">Magnesium</keyword>
<proteinExistence type="predicted"/>
<feature type="transmembrane region" description="Helical" evidence="24">
    <location>
        <begin position="824"/>
        <end position="843"/>
    </location>
</feature>
<feature type="transmembrane region" description="Helical" evidence="24">
    <location>
        <begin position="490"/>
        <end position="508"/>
    </location>
</feature>
<keyword evidence="13" id="KW-0067">ATP-binding</keyword>
<dbReference type="SMART" id="SM00387">
    <property type="entry name" value="HATPase_c"/>
    <property type="match status" value="1"/>
</dbReference>
<feature type="transmembrane region" description="Helical" evidence="24">
    <location>
        <begin position="562"/>
        <end position="582"/>
    </location>
</feature>
<dbReference type="InterPro" id="IPR003660">
    <property type="entry name" value="HAMP_dom"/>
</dbReference>
<evidence type="ECO:0000256" key="13">
    <source>
        <dbReference type="ARBA" id="ARBA00022840"/>
    </source>
</evidence>
<keyword evidence="12" id="KW-0378">Hydrolase</keyword>
<name>A0A516GBY3_9MICO</name>
<dbReference type="PRINTS" id="PR00344">
    <property type="entry name" value="BCTRLSENSOR"/>
</dbReference>
<feature type="compositionally biased region" description="Low complexity" evidence="23">
    <location>
        <begin position="371"/>
        <end position="434"/>
    </location>
</feature>
<evidence type="ECO:0000256" key="18">
    <source>
        <dbReference type="ARBA" id="ARBA00023016"/>
    </source>
</evidence>
<feature type="transmembrane region" description="Helical" evidence="24">
    <location>
        <begin position="515"/>
        <end position="532"/>
    </location>
</feature>
<feature type="transmembrane region" description="Helical" evidence="24">
    <location>
        <begin position="462"/>
        <end position="484"/>
    </location>
</feature>
<feature type="transmembrane region" description="Helical" evidence="24">
    <location>
        <begin position="538"/>
        <end position="555"/>
    </location>
</feature>
<evidence type="ECO:0000256" key="8">
    <source>
        <dbReference type="ARBA" id="ARBA00022679"/>
    </source>
</evidence>
<dbReference type="InterPro" id="IPR036097">
    <property type="entry name" value="HisK_dim/P_sf"/>
</dbReference>
<dbReference type="GO" id="GO:0004721">
    <property type="term" value="F:phosphoprotein phosphatase activity"/>
    <property type="evidence" value="ECO:0007669"/>
    <property type="project" value="UniProtKB-KW"/>
</dbReference>
<dbReference type="EC" id="2.7.13.3" evidence="5"/>
<evidence type="ECO:0000256" key="7">
    <source>
        <dbReference type="ARBA" id="ARBA00022553"/>
    </source>
</evidence>
<dbReference type="InterPro" id="IPR025291">
    <property type="entry name" value="DUF4153"/>
</dbReference>
<evidence type="ECO:0000256" key="9">
    <source>
        <dbReference type="ARBA" id="ARBA00022692"/>
    </source>
</evidence>
<evidence type="ECO:0000256" key="16">
    <source>
        <dbReference type="ARBA" id="ARBA00022989"/>
    </source>
</evidence>
<evidence type="ECO:0000256" key="4">
    <source>
        <dbReference type="ARBA" id="ARBA00004651"/>
    </source>
</evidence>
<evidence type="ECO:0000259" key="25">
    <source>
        <dbReference type="PROSITE" id="PS50109"/>
    </source>
</evidence>
<keyword evidence="28" id="KW-1185">Reference proteome</keyword>
<feature type="transmembrane region" description="Helical" evidence="24">
    <location>
        <begin position="728"/>
        <end position="747"/>
    </location>
</feature>
<keyword evidence="7" id="KW-0597">Phosphoprotein</keyword>
<dbReference type="InterPro" id="IPR036890">
    <property type="entry name" value="HATPase_C_sf"/>
</dbReference>
<reference evidence="27 28" key="1">
    <citation type="submission" date="2019-07" db="EMBL/GenBank/DDBJ databases">
        <title>complete genome sequencing of Ornithinimicrobium sp. H23M54.</title>
        <authorList>
            <person name="Bae J.-W."/>
            <person name="Lee S.-Y."/>
        </authorList>
    </citation>
    <scope>NUCLEOTIDE SEQUENCE [LARGE SCALE GENOMIC DNA]</scope>
    <source>
        <strain evidence="27 28">H23M54</strain>
    </source>
</reference>
<sequence length="937" mass="97356">MAGTSQGEAPNGGTVSGNHRRDAVRGDRPLDAVGSDRPLDAVGSIKVKIGLLVALSILAAALVLQVGNRSGVPAWLTLPVTVAAALGVTQWLARGMTAPLREMTSAAGRMARGDYRSRVTATSADEVGQLGRAFNTMAEDLATADQQRRQLVATVSHELRTPLAGQRALLENLVDGVVTPDDDALQSALAQSERLSGLVEDLLDVSRVDGAGVRLHLETVSVADLLRSAVEESDVGGRPVRYEVSVVPPRLEVRADEARLHQVVANLLDNASRHSPIDGVISVRAVAHPVEESWSLEVADSGPGIPPERASSLFTRFGTADSAGGGTGLGLAIANWVCELHGGTIAAVPPPEGQTGALIRAVLPCDPQPAPRSTTPRPTTARADQKESTMTPTPASATPASATPASATPASATAPSATAPSAAPAWAAPSSSATGGPGGVPGDASTTSVIAAMFGSFWPERATLRTAPVALFGSLAVGLLGALILPDRLFGISTFLVLAAAGALVLRMSVHRSRPWAIASAALCLGLGALVFLRAAEWLSVLAILAAGVLVTTAVTDARRPLAMLAGGVAWVLSGLRGLPLLGRTLTATSRHHVLWPALRTAAISLVLLVVFVGLFASGDALFGSWVSGILPNIQIADTLVLRAFTWFMVAGLVLAACYLALNPPRVEAVSLGDARPVARPWEWQVPVGVVIAVFTAFLIAQATAMWGGHDYLQEATGLTYAEYVHQGFGQLVVATLLTLVTIAVAVRKAPRETRGERQVLRLLLGILCGLTLIVVGSALYRMSLYQEAYGYTVLRVLVDAFELWLGLLVVLVLVAGIRLSGWWLPRAALLSGAAFLLVIGLANPEAWVAGQNIERYETTGKLDLDYLASLGVDAAPTIADGLPEDLSRCILGDADSALGDDLLEWNLGRARAAALTTGASAAPPVGQPGCPRTIGE</sequence>
<evidence type="ECO:0000313" key="27">
    <source>
        <dbReference type="EMBL" id="QDO89012.1"/>
    </source>
</evidence>
<comment type="subcellular location">
    <subcellularLocation>
        <location evidence="4">Cell membrane</location>
        <topology evidence="4">Multi-pass membrane protein</topology>
    </subcellularLocation>
</comment>
<dbReference type="InterPro" id="IPR004358">
    <property type="entry name" value="Sig_transdc_His_kin-like_C"/>
</dbReference>
<dbReference type="SUPFAM" id="SSF158472">
    <property type="entry name" value="HAMP domain-like"/>
    <property type="match status" value="1"/>
</dbReference>
<dbReference type="CDD" id="cd00082">
    <property type="entry name" value="HisKA"/>
    <property type="match status" value="1"/>
</dbReference>
<dbReference type="SMART" id="SM00388">
    <property type="entry name" value="HisKA"/>
    <property type="match status" value="1"/>
</dbReference>
<dbReference type="PANTHER" id="PTHR44936">
    <property type="entry name" value="SENSOR PROTEIN CREC"/>
    <property type="match status" value="1"/>
</dbReference>
<dbReference type="CDD" id="cd00075">
    <property type="entry name" value="HATPase"/>
    <property type="match status" value="1"/>
</dbReference>
<dbReference type="Pfam" id="PF00672">
    <property type="entry name" value="HAMP"/>
    <property type="match status" value="1"/>
</dbReference>
<dbReference type="SMART" id="SM00304">
    <property type="entry name" value="HAMP"/>
    <property type="match status" value="1"/>
</dbReference>
<feature type="transmembrane region" description="Helical" evidence="24">
    <location>
        <begin position="759"/>
        <end position="781"/>
    </location>
</feature>
<keyword evidence="6" id="KW-1003">Cell membrane</keyword>
<evidence type="ECO:0000256" key="3">
    <source>
        <dbReference type="ARBA" id="ARBA00001946"/>
    </source>
</evidence>
<keyword evidence="10" id="KW-0547">Nucleotide-binding</keyword>
<dbReference type="Pfam" id="PF02518">
    <property type="entry name" value="HATPase_c"/>
    <property type="match status" value="1"/>
</dbReference>
<dbReference type="Gene3D" id="1.10.287.130">
    <property type="match status" value="1"/>
</dbReference>
<accession>A0A516GBY3</accession>
<dbReference type="GO" id="GO:0005886">
    <property type="term" value="C:plasma membrane"/>
    <property type="evidence" value="ECO:0007669"/>
    <property type="project" value="UniProtKB-SubCell"/>
</dbReference>
<dbReference type="InterPro" id="IPR003594">
    <property type="entry name" value="HATPase_dom"/>
</dbReference>
<dbReference type="InterPro" id="IPR005467">
    <property type="entry name" value="His_kinase_dom"/>
</dbReference>
<dbReference type="SUPFAM" id="SSF55874">
    <property type="entry name" value="ATPase domain of HSP90 chaperone/DNA topoisomerase II/histidine kinase"/>
    <property type="match status" value="1"/>
</dbReference>
<feature type="transmembrane region" description="Helical" evidence="24">
    <location>
        <begin position="72"/>
        <end position="93"/>
    </location>
</feature>
<protein>
    <recommendedName>
        <fullName evidence="21">Signal transduction histidine-protein kinase/phosphatase MprB</fullName>
        <ecNumber evidence="5">2.7.13.3</ecNumber>
    </recommendedName>
    <alternativeName>
        <fullName evidence="22">Mycobacterial persistence regulator B</fullName>
    </alternativeName>
</protein>
<evidence type="ECO:0000256" key="21">
    <source>
        <dbReference type="ARBA" id="ARBA00040454"/>
    </source>
</evidence>
<comment type="cofactor">
    <cofactor evidence="2">
        <name>Mn(2+)</name>
        <dbReference type="ChEBI" id="CHEBI:29035"/>
    </cofactor>
</comment>
<organism evidence="27 28">
    <name type="scientific">Ornithinimicrobium ciconiae</name>
    <dbReference type="NCBI Taxonomy" id="2594265"/>
    <lineage>
        <taxon>Bacteria</taxon>
        <taxon>Bacillati</taxon>
        <taxon>Actinomycetota</taxon>
        <taxon>Actinomycetes</taxon>
        <taxon>Micrococcales</taxon>
        <taxon>Ornithinimicrobiaceae</taxon>
        <taxon>Ornithinimicrobium</taxon>
    </lineage>
</organism>
<keyword evidence="24" id="KW-0472">Membrane</keyword>
<keyword evidence="19" id="KW-0843">Virulence</keyword>
<evidence type="ECO:0000259" key="26">
    <source>
        <dbReference type="PROSITE" id="PS50885"/>
    </source>
</evidence>
<feature type="compositionally biased region" description="Basic and acidic residues" evidence="23">
    <location>
        <begin position="19"/>
        <end position="30"/>
    </location>
</feature>
<feature type="transmembrane region" description="Helical" evidence="24">
    <location>
        <begin position="602"/>
        <end position="628"/>
    </location>
</feature>
<evidence type="ECO:0000256" key="17">
    <source>
        <dbReference type="ARBA" id="ARBA00023012"/>
    </source>
</evidence>
<dbReference type="SUPFAM" id="SSF47384">
    <property type="entry name" value="Homodimeric domain of signal transducing histidine kinase"/>
    <property type="match status" value="1"/>
</dbReference>
<dbReference type="GO" id="GO:0000155">
    <property type="term" value="F:phosphorelay sensor kinase activity"/>
    <property type="evidence" value="ECO:0007669"/>
    <property type="project" value="InterPro"/>
</dbReference>
<feature type="domain" description="Histidine kinase" evidence="25">
    <location>
        <begin position="154"/>
        <end position="367"/>
    </location>
</feature>
<evidence type="ECO:0000256" key="23">
    <source>
        <dbReference type="SAM" id="MobiDB-lite"/>
    </source>
</evidence>
<feature type="domain" description="HAMP" evidence="26">
    <location>
        <begin position="94"/>
        <end position="146"/>
    </location>
</feature>
<evidence type="ECO:0000256" key="2">
    <source>
        <dbReference type="ARBA" id="ARBA00001936"/>
    </source>
</evidence>
<feature type="transmembrane region" description="Helical" evidence="24">
    <location>
        <begin position="793"/>
        <end position="818"/>
    </location>
</feature>
<dbReference type="GO" id="GO:0005524">
    <property type="term" value="F:ATP binding"/>
    <property type="evidence" value="ECO:0007669"/>
    <property type="project" value="UniProtKB-KW"/>
</dbReference>
<feature type="transmembrane region" description="Helical" evidence="24">
    <location>
        <begin position="640"/>
        <end position="662"/>
    </location>
</feature>
<dbReference type="EMBL" id="CP041616">
    <property type="protein sequence ID" value="QDO89012.1"/>
    <property type="molecule type" value="Genomic_DNA"/>
</dbReference>
<keyword evidence="8" id="KW-0808">Transferase</keyword>
<feature type="region of interest" description="Disordered" evidence="23">
    <location>
        <begin position="364"/>
        <end position="441"/>
    </location>
</feature>
<dbReference type="Gene3D" id="6.10.340.10">
    <property type="match status" value="1"/>
</dbReference>
<evidence type="ECO:0000256" key="22">
    <source>
        <dbReference type="ARBA" id="ARBA00041776"/>
    </source>
</evidence>
<dbReference type="PROSITE" id="PS50109">
    <property type="entry name" value="HIS_KIN"/>
    <property type="match status" value="1"/>
</dbReference>
<keyword evidence="11" id="KW-0418">Kinase</keyword>
<evidence type="ECO:0000313" key="28">
    <source>
        <dbReference type="Proteomes" id="UP000315395"/>
    </source>
</evidence>
<dbReference type="KEGG" id="orz:FNH13_12340"/>
<keyword evidence="18" id="KW-0346">Stress response</keyword>
<dbReference type="Pfam" id="PF13687">
    <property type="entry name" value="DUF4153"/>
    <property type="match status" value="1"/>
</dbReference>